<evidence type="ECO:0000259" key="3">
    <source>
        <dbReference type="PROSITE" id="PS51304"/>
    </source>
</evidence>
<feature type="domain" description="Galectin" evidence="3">
    <location>
        <begin position="184"/>
        <end position="325"/>
    </location>
</feature>
<dbReference type="SUPFAM" id="SSF49899">
    <property type="entry name" value="Concanavalin A-like lectins/glucanases"/>
    <property type="match status" value="2"/>
</dbReference>
<protein>
    <recommendedName>
        <fullName evidence="2">Galectin</fullName>
    </recommendedName>
</protein>
<dbReference type="PANTHER" id="PTHR11346:SF147">
    <property type="entry name" value="GALECTIN"/>
    <property type="match status" value="1"/>
</dbReference>
<name>A0A1B0FKS9_GLOMM</name>
<dbReference type="CDD" id="cd00070">
    <property type="entry name" value="GLECT"/>
    <property type="match status" value="1"/>
</dbReference>
<dbReference type="SMART" id="SM00908">
    <property type="entry name" value="Gal-bind_lectin"/>
    <property type="match status" value="2"/>
</dbReference>
<feature type="domain" description="Galectin" evidence="3">
    <location>
        <begin position="1"/>
        <end position="114"/>
    </location>
</feature>
<accession>A0A1B0FKS9</accession>
<evidence type="ECO:0000256" key="2">
    <source>
        <dbReference type="RuleBase" id="RU102079"/>
    </source>
</evidence>
<dbReference type="InterPro" id="IPR044156">
    <property type="entry name" value="Galectin-like"/>
</dbReference>
<sequence>MTLKARFSIDLIIENESRDIALHVRPQLPQHYIIRNSKIQGVWGKPEIASAIPFNLKSGNDFCIQILVTERRFLVGVNGIHFCKFYHRLVYRDIETIEVKGDLQDISVERTKVAYYPPRLPQTRPIDIRVESSLSSDTLLTSTDIGMDEITNIPKGWLKVSLPAQTTSGSSPRPTMTEFKLPFLGTIPEGSFINGRMLKIDGRMKLLPQSLLINIQKGCNVWPHAEIALHLRADFSLQNAGVVGRATLLRSAYVNGQWGVAKLSYINTELHPGKAFSMYIVSAQKSFQVHINRSLVTEFLFECDPRIIDTIYIQGDVKLWNVSLIEEIFQSINMKALSEMTILRLHRGALLKSSKKKVTKRLKKEKKN</sequence>
<proteinExistence type="predicted"/>
<dbReference type="InterPro" id="IPR013320">
    <property type="entry name" value="ConA-like_dom_sf"/>
</dbReference>
<dbReference type="GO" id="GO:0030246">
    <property type="term" value="F:carbohydrate binding"/>
    <property type="evidence" value="ECO:0007669"/>
    <property type="project" value="UniProtKB-UniRule"/>
</dbReference>
<dbReference type="EnsemblMetazoa" id="GMOY004415-RA">
    <property type="protein sequence ID" value="GMOY004415-PA"/>
    <property type="gene ID" value="GMOY004415"/>
</dbReference>
<dbReference type="EMBL" id="CCAG010005224">
    <property type="status" value="NOT_ANNOTATED_CDS"/>
    <property type="molecule type" value="Genomic_DNA"/>
</dbReference>
<dbReference type="Pfam" id="PF00337">
    <property type="entry name" value="Gal-bind_lectin"/>
    <property type="match status" value="2"/>
</dbReference>
<dbReference type="STRING" id="37546.A0A1B0FKS9"/>
<organism evidence="4 5">
    <name type="scientific">Glossina morsitans morsitans</name>
    <name type="common">Savannah tsetse fly</name>
    <dbReference type="NCBI Taxonomy" id="37546"/>
    <lineage>
        <taxon>Eukaryota</taxon>
        <taxon>Metazoa</taxon>
        <taxon>Ecdysozoa</taxon>
        <taxon>Arthropoda</taxon>
        <taxon>Hexapoda</taxon>
        <taxon>Insecta</taxon>
        <taxon>Pterygota</taxon>
        <taxon>Neoptera</taxon>
        <taxon>Endopterygota</taxon>
        <taxon>Diptera</taxon>
        <taxon>Brachycera</taxon>
        <taxon>Muscomorpha</taxon>
        <taxon>Hippoboscoidea</taxon>
        <taxon>Glossinidae</taxon>
        <taxon>Glossina</taxon>
    </lineage>
</organism>
<dbReference type="AlphaFoldDB" id="A0A1B0FKS9"/>
<dbReference type="PROSITE" id="PS51304">
    <property type="entry name" value="GALECTIN"/>
    <property type="match status" value="2"/>
</dbReference>
<dbReference type="VEuPathDB" id="VectorBase:GMOY004415"/>
<dbReference type="PANTHER" id="PTHR11346">
    <property type="entry name" value="GALECTIN"/>
    <property type="match status" value="1"/>
</dbReference>
<evidence type="ECO:0000313" key="4">
    <source>
        <dbReference type="EnsemblMetazoa" id="GMOY004415-PA"/>
    </source>
</evidence>
<keyword evidence="1 2" id="KW-0430">Lectin</keyword>
<reference evidence="4" key="1">
    <citation type="submission" date="2020-05" db="UniProtKB">
        <authorList>
            <consortium name="EnsemblMetazoa"/>
        </authorList>
    </citation>
    <scope>IDENTIFICATION</scope>
    <source>
        <strain evidence="4">Yale</strain>
    </source>
</reference>
<dbReference type="Proteomes" id="UP000092444">
    <property type="component" value="Unassembled WGS sequence"/>
</dbReference>
<evidence type="ECO:0000313" key="5">
    <source>
        <dbReference type="Proteomes" id="UP000092444"/>
    </source>
</evidence>
<dbReference type="SMART" id="SM00276">
    <property type="entry name" value="GLECT"/>
    <property type="match status" value="2"/>
</dbReference>
<dbReference type="InterPro" id="IPR001079">
    <property type="entry name" value="Galectin_CRD"/>
</dbReference>
<dbReference type="Gene3D" id="2.60.120.200">
    <property type="match status" value="2"/>
</dbReference>
<keyword evidence="5" id="KW-1185">Reference proteome</keyword>
<evidence type="ECO:0000256" key="1">
    <source>
        <dbReference type="ARBA" id="ARBA00022734"/>
    </source>
</evidence>